<proteinExistence type="predicted"/>
<dbReference type="GeneID" id="80518073"/>
<dbReference type="KEGG" id="vg:80518073"/>
<accession>A0A6N1NSC7</accession>
<reference evidence="1" key="2">
    <citation type="journal article" date="2018" name="Nat. Commun.">
        <title>Tailed giant Tupanvirus possesses the most complete translational apparatus of the known virosphere.</title>
        <authorList>
            <person name="Abrahao J."/>
            <person name="Silva L."/>
            <person name="Silva L.S."/>
            <person name="Khalil J.Y.B."/>
            <person name="Rodrigues R."/>
            <person name="Arantes T."/>
            <person name="Assis F."/>
            <person name="Boratto P."/>
            <person name="Andrade M."/>
            <person name="Kroon E.G."/>
            <person name="Ribeiro B."/>
            <person name="Bergier I."/>
            <person name="Seligmann H."/>
            <person name="Ghigo E."/>
            <person name="Colson P."/>
            <person name="Levasseur A."/>
            <person name="Kroemer G."/>
            <person name="Raoult D."/>
            <person name="La Scola B."/>
        </authorList>
    </citation>
    <scope>NUCLEOTIDE SEQUENCE [LARGE SCALE GENOMIC DNA]</scope>
    <source>
        <strain evidence="1">Soda lake</strain>
    </source>
</reference>
<dbReference type="EMBL" id="KY523104">
    <property type="protein sequence ID" value="QKU34666.1"/>
    <property type="molecule type" value="Genomic_DNA"/>
</dbReference>
<sequence>MQNYKLFCSNKKIKYISIYAGNIDAADLITIEFDNSNEYFRLYAIGDCCSSSWFHFFDIETDQLNFNNNYKEYNYLMQKLNKFMTGKSIESIDIMDEVDLPSSGVQESDVNHLVRMKFTDGTNYDFVLRNSSNGYYDGWIEITIADAIFPPKTQQNNIP</sequence>
<evidence type="ECO:0000313" key="1">
    <source>
        <dbReference type="EMBL" id="QKU34666.1"/>
    </source>
</evidence>
<dbReference type="RefSeq" id="YP_010781309.1">
    <property type="nucleotide sequence ID" value="NC_075039.1"/>
</dbReference>
<name>A0A6N1NSC7_9VIRU</name>
<reference evidence="1" key="1">
    <citation type="submission" date="2017-01" db="EMBL/GenBank/DDBJ databases">
        <authorList>
            <person name="Assis F.L."/>
            <person name="Abrahao J.S."/>
            <person name="Silva L."/>
            <person name="Khalil J.B."/>
            <person name="Rodrigues R."/>
            <person name="Silva L.S."/>
            <person name="Arantes T."/>
            <person name="Boratto P."/>
            <person name="Andrade M."/>
            <person name="Kroon E.G."/>
            <person name="Ribeiro B."/>
            <person name="Bergier I."/>
            <person name="Seligmann H."/>
            <person name="Ghigo E."/>
            <person name="Colson P."/>
            <person name="Levasseur A."/>
            <person name="Raoult D."/>
            <person name="Scola B.L."/>
        </authorList>
    </citation>
    <scope>NUCLEOTIDE SEQUENCE</scope>
    <source>
        <strain evidence="1">Soda lake</strain>
    </source>
</reference>
<protein>
    <submittedName>
        <fullName evidence="1">Uncharacterized protein</fullName>
    </submittedName>
</protein>
<organism evidence="1">
    <name type="scientific">Tupanvirus soda lake</name>
    <dbReference type="NCBI Taxonomy" id="2126985"/>
    <lineage>
        <taxon>Viruses</taxon>
        <taxon>Varidnaviria</taxon>
        <taxon>Bamfordvirae</taxon>
        <taxon>Nucleocytoviricota</taxon>
        <taxon>Megaviricetes</taxon>
        <taxon>Imitervirales</taxon>
        <taxon>Mimiviridae</taxon>
        <taxon>Megamimivirinae</taxon>
        <taxon>Tupanvirus</taxon>
        <taxon>Tupanvirus salinum</taxon>
    </lineage>
</organism>